<dbReference type="InterPro" id="IPR011016">
    <property type="entry name" value="Znf_RING-CH"/>
</dbReference>
<name>A0ABQ7FUW1_DUNSA</name>
<feature type="transmembrane region" description="Helical" evidence="5">
    <location>
        <begin position="121"/>
        <end position="142"/>
    </location>
</feature>
<comment type="caution">
    <text evidence="7">The sequence shown here is derived from an EMBL/GenBank/DDBJ whole genome shotgun (WGS) entry which is preliminary data.</text>
</comment>
<evidence type="ECO:0000256" key="3">
    <source>
        <dbReference type="ARBA" id="ARBA00022833"/>
    </source>
</evidence>
<reference evidence="7" key="1">
    <citation type="submission" date="2017-08" db="EMBL/GenBank/DDBJ databases">
        <authorList>
            <person name="Polle J.E."/>
            <person name="Barry K."/>
            <person name="Cushman J."/>
            <person name="Schmutz J."/>
            <person name="Tran D."/>
            <person name="Hathwaick L.T."/>
            <person name="Yim W.C."/>
            <person name="Jenkins J."/>
            <person name="Mckie-Krisberg Z.M."/>
            <person name="Prochnik S."/>
            <person name="Lindquist E."/>
            <person name="Dockter R.B."/>
            <person name="Adam C."/>
            <person name="Molina H."/>
            <person name="Bunkerborg J."/>
            <person name="Jin E."/>
            <person name="Buchheim M."/>
            <person name="Magnuson J."/>
        </authorList>
    </citation>
    <scope>NUCLEOTIDE SEQUENCE</scope>
    <source>
        <strain evidence="7">CCAP 19/18</strain>
    </source>
</reference>
<evidence type="ECO:0000256" key="5">
    <source>
        <dbReference type="SAM" id="Phobius"/>
    </source>
</evidence>
<evidence type="ECO:0000256" key="1">
    <source>
        <dbReference type="ARBA" id="ARBA00022723"/>
    </source>
</evidence>
<sequence>QLFSFKHAGLEEDALSNLETPCSCSGTQRYAHHACIQRWVEEKGNRRCEICEALYRGLYVVPPPQPPIPEHSPFGNGGLIVVPAEVRLREAVAASQPGRTFFEEEEEEGDLYAPRHPGISWCFTFMVFFMFLVVLHHTLLVASGNDYDDYDEGGDAADVPSAGGGGVPPVPSSTSPDTYNNDDWSSSLTLFTLWVAVKALLIGIPLYIVMRIAARQAARERYEAMQLAQLSRPAGRLVFRFRNADSSPTLVRQGVV</sequence>
<dbReference type="SMART" id="SM00744">
    <property type="entry name" value="RINGv"/>
    <property type="match status" value="1"/>
</dbReference>
<dbReference type="PANTHER" id="PTHR23012:SF215">
    <property type="entry name" value="RING_FYVE_PHD ZINC FINGER SUPERFAMILY PROTEIN"/>
    <property type="match status" value="1"/>
</dbReference>
<keyword evidence="5" id="KW-1133">Transmembrane helix</keyword>
<protein>
    <recommendedName>
        <fullName evidence="6">RING-CH-type domain-containing protein</fullName>
    </recommendedName>
</protein>
<accession>A0ABQ7FUW1</accession>
<dbReference type="Pfam" id="PF12906">
    <property type="entry name" value="RINGv"/>
    <property type="match status" value="1"/>
</dbReference>
<keyword evidence="5" id="KW-0472">Membrane</keyword>
<feature type="non-terminal residue" evidence="7">
    <location>
        <position position="1"/>
    </location>
</feature>
<dbReference type="SUPFAM" id="SSF57850">
    <property type="entry name" value="RING/U-box"/>
    <property type="match status" value="1"/>
</dbReference>
<feature type="region of interest" description="Disordered" evidence="4">
    <location>
        <begin position="152"/>
        <end position="178"/>
    </location>
</feature>
<dbReference type="Gene3D" id="3.30.40.10">
    <property type="entry name" value="Zinc/RING finger domain, C3HC4 (zinc finger)"/>
    <property type="match status" value="1"/>
</dbReference>
<dbReference type="InterPro" id="IPR033275">
    <property type="entry name" value="MARCH-like"/>
</dbReference>
<keyword evidence="2" id="KW-0863">Zinc-finger</keyword>
<evidence type="ECO:0000256" key="2">
    <source>
        <dbReference type="ARBA" id="ARBA00022771"/>
    </source>
</evidence>
<proteinExistence type="predicted"/>
<organism evidence="7 8">
    <name type="scientific">Dunaliella salina</name>
    <name type="common">Green alga</name>
    <name type="synonym">Protococcus salinus</name>
    <dbReference type="NCBI Taxonomy" id="3046"/>
    <lineage>
        <taxon>Eukaryota</taxon>
        <taxon>Viridiplantae</taxon>
        <taxon>Chlorophyta</taxon>
        <taxon>core chlorophytes</taxon>
        <taxon>Chlorophyceae</taxon>
        <taxon>CS clade</taxon>
        <taxon>Chlamydomonadales</taxon>
        <taxon>Dunaliellaceae</taxon>
        <taxon>Dunaliella</taxon>
    </lineage>
</organism>
<keyword evidence="8" id="KW-1185">Reference proteome</keyword>
<feature type="domain" description="RING-CH-type" evidence="6">
    <location>
        <begin position="1"/>
        <end position="58"/>
    </location>
</feature>
<dbReference type="PANTHER" id="PTHR23012">
    <property type="entry name" value="RING/FYVE/PHD ZINC FINGER DOMAIN-CONTAINING"/>
    <property type="match status" value="1"/>
</dbReference>
<evidence type="ECO:0000256" key="4">
    <source>
        <dbReference type="SAM" id="MobiDB-lite"/>
    </source>
</evidence>
<dbReference type="Proteomes" id="UP000815325">
    <property type="component" value="Unassembled WGS sequence"/>
</dbReference>
<keyword evidence="5" id="KW-0812">Transmembrane</keyword>
<evidence type="ECO:0000259" key="6">
    <source>
        <dbReference type="PROSITE" id="PS51292"/>
    </source>
</evidence>
<dbReference type="CDD" id="cd16495">
    <property type="entry name" value="RING_CH-C4HC3_MARCH"/>
    <property type="match status" value="1"/>
</dbReference>
<keyword evidence="1" id="KW-0479">Metal-binding</keyword>
<dbReference type="EMBL" id="MU071204">
    <property type="protein sequence ID" value="KAF5826194.1"/>
    <property type="molecule type" value="Genomic_DNA"/>
</dbReference>
<evidence type="ECO:0000313" key="7">
    <source>
        <dbReference type="EMBL" id="KAF5826194.1"/>
    </source>
</evidence>
<dbReference type="PROSITE" id="PS51292">
    <property type="entry name" value="ZF_RING_CH"/>
    <property type="match status" value="1"/>
</dbReference>
<feature type="transmembrane region" description="Helical" evidence="5">
    <location>
        <begin position="188"/>
        <end position="209"/>
    </location>
</feature>
<gene>
    <name evidence="7" type="ORF">DUNSADRAFT_4212</name>
</gene>
<dbReference type="InterPro" id="IPR013083">
    <property type="entry name" value="Znf_RING/FYVE/PHD"/>
</dbReference>
<evidence type="ECO:0000313" key="8">
    <source>
        <dbReference type="Proteomes" id="UP000815325"/>
    </source>
</evidence>
<keyword evidence="3" id="KW-0862">Zinc</keyword>